<feature type="repeat" description="ANK" evidence="3">
    <location>
        <begin position="67"/>
        <end position="99"/>
    </location>
</feature>
<evidence type="ECO:0000256" key="3">
    <source>
        <dbReference type="PROSITE-ProRule" id="PRU00023"/>
    </source>
</evidence>
<keyword evidence="1" id="KW-0677">Repeat</keyword>
<accession>A0A1V0S7Q4</accession>
<keyword evidence="2 3" id="KW-0040">ANK repeat</keyword>
<dbReference type="Gene3D" id="1.25.40.20">
    <property type="entry name" value="Ankyrin repeat-containing domain"/>
    <property type="match status" value="1"/>
</dbReference>
<dbReference type="InterPro" id="IPR036770">
    <property type="entry name" value="Ankyrin_rpt-contain_sf"/>
</dbReference>
<protein>
    <submittedName>
        <fullName evidence="5">SWPV1-040</fullName>
    </submittedName>
</protein>
<evidence type="ECO:0000313" key="5">
    <source>
        <dbReference type="EMBL" id="ARF02655.1"/>
    </source>
</evidence>
<evidence type="ECO:0000313" key="6">
    <source>
        <dbReference type="Proteomes" id="UP000315116"/>
    </source>
</evidence>
<evidence type="ECO:0000256" key="2">
    <source>
        <dbReference type="ARBA" id="ARBA00023043"/>
    </source>
</evidence>
<evidence type="ECO:0000256" key="1">
    <source>
        <dbReference type="ARBA" id="ARBA00022737"/>
    </source>
</evidence>
<dbReference type="PROSITE" id="PS50297">
    <property type="entry name" value="ANK_REP_REGION"/>
    <property type="match status" value="3"/>
</dbReference>
<reference evidence="5 6" key="1">
    <citation type="journal article" date="2017" name="BMC Genomics">
        <title>Genomic characterization of two novel pathogenic avipoxviruses isolated from pacific shearwaters (Ardenna spp.).</title>
        <authorList>
            <person name="Sarker S."/>
            <person name="Das S."/>
            <person name="Lavers J.L."/>
            <person name="Hutton I."/>
            <person name="Helbig K."/>
            <person name="Imbery J."/>
            <person name="Upton C."/>
            <person name="Raidal S.R."/>
        </authorList>
    </citation>
    <scope>NUCLEOTIDE SEQUENCE [LARGE SCALE GENOMIC DNA]</scope>
    <source>
        <strain evidence="5 6">SWPV-1</strain>
    </source>
</reference>
<dbReference type="PANTHER" id="PTHR24198:SF165">
    <property type="entry name" value="ANKYRIN REPEAT-CONTAINING PROTEIN-RELATED"/>
    <property type="match status" value="1"/>
</dbReference>
<dbReference type="SUPFAM" id="SSF48403">
    <property type="entry name" value="Ankyrin repeat"/>
    <property type="match status" value="1"/>
</dbReference>
<dbReference type="SMART" id="SM00248">
    <property type="entry name" value="ANK"/>
    <property type="match status" value="5"/>
</dbReference>
<dbReference type="PANTHER" id="PTHR24198">
    <property type="entry name" value="ANKYRIN REPEAT AND PROTEIN KINASE DOMAIN-CONTAINING PROTEIN"/>
    <property type="match status" value="1"/>
</dbReference>
<dbReference type="InterPro" id="IPR018272">
    <property type="entry name" value="PRANC_domain"/>
</dbReference>
<feature type="repeat" description="ANK" evidence="3">
    <location>
        <begin position="134"/>
        <end position="167"/>
    </location>
</feature>
<name>A0A1V0S7Q4_CNPV</name>
<gene>
    <name evidence="5" type="primary">SWPV1-040</name>
</gene>
<dbReference type="Pfam" id="PF12796">
    <property type="entry name" value="Ank_2"/>
    <property type="match status" value="2"/>
</dbReference>
<feature type="domain" description="PRANC" evidence="4">
    <location>
        <begin position="249"/>
        <end position="341"/>
    </location>
</feature>
<organism evidence="5 6">
    <name type="scientific">Shearwaterpox virus</name>
    <dbReference type="NCBI Taxonomy" id="1974596"/>
    <lineage>
        <taxon>Viruses</taxon>
        <taxon>Varidnaviria</taxon>
        <taxon>Bamfordvirae</taxon>
        <taxon>Nucleocytoviricota</taxon>
        <taxon>Pokkesviricetes</taxon>
        <taxon>Chitovirales</taxon>
        <taxon>Poxviridae</taxon>
        <taxon>Chordopoxvirinae</taxon>
        <taxon>Avipoxvirus</taxon>
        <taxon>Avipoxvirus canarypox</taxon>
        <taxon>Canarypox virus</taxon>
    </lineage>
</organism>
<dbReference type="InterPro" id="IPR002110">
    <property type="entry name" value="Ankyrin_rpt"/>
</dbReference>
<proteinExistence type="predicted"/>
<sequence length="352" mass="41251">MASQALLYFDLCKISCITALHSNYRMNRYGLFFVAIEYNFIDVVKYLIEKNTDVNLLNTIIFRGREYHYTPLMIASKFNRYKIIEILLDNGALINYQMPHWLYTALHIAVKNNNVYSVIVLLSRGADVNLKNLDGYTALHKAIIYRRCKKIIKLLLQYNADIGIRDNTYYRIPQKGYTPFDIVNQYYDYNTLELLTSHIIRIDRSNSKSKLTDGFKHNKELIKKSKTLSDIEKKCISDMEKMKNIIINKQFTLFDGFVNNDIDSVANYGKRYDLKILINDLTIYKELYSDYIDSCISRTNLLKESMHFIDSIHTGKGTSWNDLPYEIRFNILKYLTNDELRRATGNSLLTVN</sequence>
<dbReference type="Proteomes" id="UP000315116">
    <property type="component" value="Segment"/>
</dbReference>
<dbReference type="EMBL" id="KX857216">
    <property type="protein sequence ID" value="ARF02655.1"/>
    <property type="molecule type" value="Genomic_DNA"/>
</dbReference>
<evidence type="ECO:0000259" key="4">
    <source>
        <dbReference type="Pfam" id="PF09372"/>
    </source>
</evidence>
<dbReference type="PROSITE" id="PS50088">
    <property type="entry name" value="ANK_REPEAT"/>
    <property type="match status" value="3"/>
</dbReference>
<feature type="repeat" description="ANK" evidence="3">
    <location>
        <begin position="104"/>
        <end position="133"/>
    </location>
</feature>
<dbReference type="Pfam" id="PF09372">
    <property type="entry name" value="PRANC"/>
    <property type="match status" value="1"/>
</dbReference>